<dbReference type="InterPro" id="IPR036836">
    <property type="entry name" value="Agouti_dom_sf"/>
</dbReference>
<dbReference type="SUPFAM" id="SSF57055">
    <property type="entry name" value="Agouti-related protein"/>
    <property type="match status" value="1"/>
</dbReference>
<feature type="disulfide bond" evidence="6">
    <location>
        <begin position="385"/>
        <end position="392"/>
    </location>
</feature>
<dbReference type="SMART" id="SM00792">
    <property type="entry name" value="Agouti"/>
    <property type="match status" value="1"/>
</dbReference>
<dbReference type="GO" id="GO:2000253">
    <property type="term" value="P:positive regulation of feeding behavior"/>
    <property type="evidence" value="ECO:0007669"/>
    <property type="project" value="TreeGrafter"/>
</dbReference>
<sequence length="406" mass="46409">SDEKPECKRDAKNLYHKLAKLEFAILTVVWEEVLERFNKTSKKLQTPGFDVFEGYVLLSSLLLFVKELRENSADRIAHYEPEAKGLCEDITSSYSDASKRIVTRTFSDCIASLRGADKFRIEVLYQLDDCLIIQLRKRIDPYEQIAKRFKFLSELVNNSEIDEDSIKLIISYCKDDIDHKLVSECYQFKEYLHFRKSQNTEENTPSKMQCADVLQLICEQHLTEVFPNITAALKLYLTMPITSLVEQEIFLSFLTNTFCFGIMFRAVLLCWSLQMVQVVFTRTAENELDSTLMPNGAPYSELALLSRVQTLLPASGPLSSPALDGAVGLVQEDRVSENIMLEPQVISNALEVDRSERSPRRCVRHLESCFGHTLPCCDPCAICYCRFFNAICYCRKIGNSCHQGKS</sequence>
<evidence type="ECO:0000256" key="4">
    <source>
        <dbReference type="ARBA" id="ARBA00022854"/>
    </source>
</evidence>
<comment type="caution">
    <text evidence="8">The sequence shown here is derived from an EMBL/GenBank/DDBJ whole genome shotgun (WGS) entry which is preliminary data.</text>
</comment>
<dbReference type="Gene3D" id="4.10.760.10">
    <property type="entry name" value="Agouti domain"/>
    <property type="match status" value="1"/>
</dbReference>
<dbReference type="PROSITE" id="PS60024">
    <property type="entry name" value="AGOUTI_1"/>
    <property type="match status" value="1"/>
</dbReference>
<dbReference type="InterPro" id="IPR027300">
    <property type="entry name" value="Agouti_dom"/>
</dbReference>
<feature type="disulfide bond" evidence="6">
    <location>
        <begin position="362"/>
        <end position="377"/>
    </location>
</feature>
<evidence type="ECO:0000256" key="3">
    <source>
        <dbReference type="ARBA" id="ARBA00022729"/>
    </source>
</evidence>
<keyword evidence="5 6" id="KW-1015">Disulfide bond</keyword>
<dbReference type="Proteomes" id="UP000288216">
    <property type="component" value="Unassembled WGS sequence"/>
</dbReference>
<keyword evidence="2" id="KW-0964">Secreted</keyword>
<gene>
    <name evidence="8" type="ORF">scyTo_0019940</name>
</gene>
<proteinExistence type="predicted"/>
<dbReference type="GO" id="GO:0008343">
    <property type="term" value="P:adult feeding behavior"/>
    <property type="evidence" value="ECO:0007669"/>
    <property type="project" value="TreeGrafter"/>
</dbReference>
<organism evidence="8 9">
    <name type="scientific">Scyliorhinus torazame</name>
    <name type="common">Cloudy catshark</name>
    <name type="synonym">Catulus torazame</name>
    <dbReference type="NCBI Taxonomy" id="75743"/>
    <lineage>
        <taxon>Eukaryota</taxon>
        <taxon>Metazoa</taxon>
        <taxon>Chordata</taxon>
        <taxon>Craniata</taxon>
        <taxon>Vertebrata</taxon>
        <taxon>Chondrichthyes</taxon>
        <taxon>Elasmobranchii</taxon>
        <taxon>Galeomorphii</taxon>
        <taxon>Galeoidea</taxon>
        <taxon>Carcharhiniformes</taxon>
        <taxon>Scyliorhinidae</taxon>
        <taxon>Scyliorhinus</taxon>
    </lineage>
</organism>
<evidence type="ECO:0000256" key="5">
    <source>
        <dbReference type="ARBA" id="ARBA00023157"/>
    </source>
</evidence>
<dbReference type="GO" id="GO:0070996">
    <property type="term" value="F:type 1 melanocortin receptor binding"/>
    <property type="evidence" value="ECO:0007669"/>
    <property type="project" value="TreeGrafter"/>
</dbReference>
<evidence type="ECO:0000256" key="2">
    <source>
        <dbReference type="ARBA" id="ARBA00022525"/>
    </source>
</evidence>
<dbReference type="PANTHER" id="PTHR16551">
    <property type="entry name" value="AGOUTI RELATED"/>
    <property type="match status" value="1"/>
</dbReference>
<feature type="domain" description="Agouti" evidence="7">
    <location>
        <begin position="362"/>
        <end position="401"/>
    </location>
</feature>
<comment type="subcellular location">
    <subcellularLocation>
        <location evidence="1">Secreted</location>
    </subcellularLocation>
</comment>
<evidence type="ECO:0000313" key="9">
    <source>
        <dbReference type="Proteomes" id="UP000288216"/>
    </source>
</evidence>
<feature type="disulfide bond" evidence="6">
    <location>
        <begin position="376"/>
        <end position="394"/>
    </location>
</feature>
<dbReference type="PANTHER" id="PTHR16551:SF4">
    <property type="entry name" value="AGOUTI-RELATED PROTEIN"/>
    <property type="match status" value="1"/>
</dbReference>
<evidence type="ECO:0000256" key="1">
    <source>
        <dbReference type="ARBA" id="ARBA00004613"/>
    </source>
</evidence>
<dbReference type="GO" id="GO:0009755">
    <property type="term" value="P:hormone-mediated signaling pathway"/>
    <property type="evidence" value="ECO:0007669"/>
    <property type="project" value="InterPro"/>
</dbReference>
<dbReference type="InterPro" id="IPR007733">
    <property type="entry name" value="Agouti"/>
</dbReference>
<dbReference type="PROSITE" id="PS51150">
    <property type="entry name" value="AGOUTI_2"/>
    <property type="match status" value="1"/>
</dbReference>
<evidence type="ECO:0000313" key="8">
    <source>
        <dbReference type="EMBL" id="GCB76879.1"/>
    </source>
</evidence>
<dbReference type="EMBL" id="BFAA01015379">
    <property type="protein sequence ID" value="GCB76879.1"/>
    <property type="molecule type" value="Genomic_DNA"/>
</dbReference>
<name>A0A401PUR4_SCYTO</name>
<evidence type="ECO:0000256" key="6">
    <source>
        <dbReference type="PROSITE-ProRule" id="PRU00494"/>
    </source>
</evidence>
<dbReference type="GO" id="GO:0007218">
    <property type="term" value="P:neuropeptide signaling pathway"/>
    <property type="evidence" value="ECO:0007669"/>
    <property type="project" value="TreeGrafter"/>
</dbReference>
<dbReference type="AlphaFoldDB" id="A0A401PUR4"/>
<feature type="non-terminal residue" evidence="8">
    <location>
        <position position="1"/>
    </location>
</feature>
<dbReference type="GO" id="GO:0005615">
    <property type="term" value="C:extracellular space"/>
    <property type="evidence" value="ECO:0007669"/>
    <property type="project" value="TreeGrafter"/>
</dbReference>
<keyword evidence="9" id="KW-1185">Reference proteome</keyword>
<keyword evidence="4" id="KW-0960">Knottin</keyword>
<protein>
    <recommendedName>
        <fullName evidence="7">Agouti domain-containing protein</fullName>
    </recommendedName>
</protein>
<reference evidence="8 9" key="1">
    <citation type="journal article" date="2018" name="Nat. Ecol. Evol.">
        <title>Shark genomes provide insights into elasmobranch evolution and the origin of vertebrates.</title>
        <authorList>
            <person name="Hara Y"/>
            <person name="Yamaguchi K"/>
            <person name="Onimaru K"/>
            <person name="Kadota M"/>
            <person name="Koyanagi M"/>
            <person name="Keeley SD"/>
            <person name="Tatsumi K"/>
            <person name="Tanaka K"/>
            <person name="Motone F"/>
            <person name="Kageyama Y"/>
            <person name="Nozu R"/>
            <person name="Adachi N"/>
            <person name="Nishimura O"/>
            <person name="Nakagawa R"/>
            <person name="Tanegashima C"/>
            <person name="Kiyatake I"/>
            <person name="Matsumoto R"/>
            <person name="Murakumo K"/>
            <person name="Nishida K"/>
            <person name="Terakita A"/>
            <person name="Kuratani S"/>
            <person name="Sato K"/>
            <person name="Hyodo S Kuraku.S."/>
        </authorList>
    </citation>
    <scope>NUCLEOTIDE SEQUENCE [LARGE SCALE GENOMIC DNA]</scope>
</reference>
<dbReference type="GO" id="GO:0005184">
    <property type="term" value="F:neuropeptide hormone activity"/>
    <property type="evidence" value="ECO:0007669"/>
    <property type="project" value="TreeGrafter"/>
</dbReference>
<dbReference type="Pfam" id="PF05039">
    <property type="entry name" value="Agouti"/>
    <property type="match status" value="1"/>
</dbReference>
<accession>A0A401PUR4</accession>
<feature type="disulfide bond" evidence="6">
    <location>
        <begin position="369"/>
        <end position="383"/>
    </location>
</feature>
<evidence type="ECO:0000259" key="7">
    <source>
        <dbReference type="PROSITE" id="PS51150"/>
    </source>
</evidence>
<feature type="disulfide bond" evidence="6">
    <location>
        <begin position="380"/>
        <end position="401"/>
    </location>
</feature>
<dbReference type="OrthoDB" id="9942042at2759"/>
<keyword evidence="3" id="KW-0732">Signal</keyword>
<dbReference type="STRING" id="75743.A0A401PUR4"/>